<proteinExistence type="predicted"/>
<evidence type="ECO:0000313" key="5">
    <source>
        <dbReference type="Proteomes" id="UP000188268"/>
    </source>
</evidence>
<dbReference type="EMBL" id="AWWV01011371">
    <property type="protein sequence ID" value="OMO72760.1"/>
    <property type="molecule type" value="Genomic_DNA"/>
</dbReference>
<gene>
    <name evidence="4" type="ORF">CCACVL1_17611</name>
</gene>
<dbReference type="AlphaFoldDB" id="A0A1R3HRD4"/>
<dbReference type="Pfam" id="PF03732">
    <property type="entry name" value="Retrotrans_gag"/>
    <property type="match status" value="1"/>
</dbReference>
<feature type="compositionally biased region" description="Basic and acidic residues" evidence="1">
    <location>
        <begin position="267"/>
        <end position="283"/>
    </location>
</feature>
<dbReference type="InterPro" id="IPR032675">
    <property type="entry name" value="LRR_dom_sf"/>
</dbReference>
<dbReference type="OrthoDB" id="772719at2759"/>
<evidence type="ECO:0000256" key="1">
    <source>
        <dbReference type="SAM" id="MobiDB-lite"/>
    </source>
</evidence>
<accession>A0A1R3HRD4</accession>
<dbReference type="PANTHER" id="PTHR48007:SF40">
    <property type="entry name" value="SERINE-THREONINE_TYROSINE-PROTEIN KINASE CATALYTIC DOMAIN-CONTAINING PROTEIN"/>
    <property type="match status" value="1"/>
</dbReference>
<dbReference type="OMA" id="IACSNWH"/>
<dbReference type="GO" id="GO:0004672">
    <property type="term" value="F:protein kinase activity"/>
    <property type="evidence" value="ECO:0007669"/>
    <property type="project" value="InterPro"/>
</dbReference>
<name>A0A1R3HRD4_COCAP</name>
<evidence type="ECO:0000259" key="3">
    <source>
        <dbReference type="PROSITE" id="PS50011"/>
    </source>
</evidence>
<keyword evidence="2" id="KW-0812">Transmembrane</keyword>
<dbReference type="PROSITE" id="PS50011">
    <property type="entry name" value="PROTEIN_KINASE_DOM"/>
    <property type="match status" value="1"/>
</dbReference>
<dbReference type="InterPro" id="IPR001245">
    <property type="entry name" value="Ser-Thr/Tyr_kinase_cat_dom"/>
</dbReference>
<organism evidence="4 5">
    <name type="scientific">Corchorus capsularis</name>
    <name type="common">Jute</name>
    <dbReference type="NCBI Taxonomy" id="210143"/>
    <lineage>
        <taxon>Eukaryota</taxon>
        <taxon>Viridiplantae</taxon>
        <taxon>Streptophyta</taxon>
        <taxon>Embryophyta</taxon>
        <taxon>Tracheophyta</taxon>
        <taxon>Spermatophyta</taxon>
        <taxon>Magnoliopsida</taxon>
        <taxon>eudicotyledons</taxon>
        <taxon>Gunneridae</taxon>
        <taxon>Pentapetalae</taxon>
        <taxon>rosids</taxon>
        <taxon>malvids</taxon>
        <taxon>Malvales</taxon>
        <taxon>Malvaceae</taxon>
        <taxon>Grewioideae</taxon>
        <taxon>Apeibeae</taxon>
        <taxon>Corchorus</taxon>
    </lineage>
</organism>
<dbReference type="SUPFAM" id="SSF52058">
    <property type="entry name" value="L domain-like"/>
    <property type="match status" value="1"/>
</dbReference>
<dbReference type="Pfam" id="PF07714">
    <property type="entry name" value="PK_Tyr_Ser-Thr"/>
    <property type="match status" value="1"/>
</dbReference>
<feature type="region of interest" description="Disordered" evidence="1">
    <location>
        <begin position="251"/>
        <end position="283"/>
    </location>
</feature>
<sequence length="895" mass="101638">MTLIMWTSVQALIPIVGDYYPVEEEALVMLRNSIGTRKLYLNWTGHPCVNNQSRWSGISCSNGHVVRVVLGGIKLSGSLPPHVFLNLTFLTKLSLRSNSISGPLPDLTNLFHLEYVFLSHNLFSGSIPLDYVQLPKLNKIELQQNYLQGQIPPFSQQNLVDFNVSYNSLEGPIPPTNVLQRFPQTSFQHNSDLCGYPLETKCPVIPPHNNKRSIFEARNLALIVAASVLVPFLVILVFLCYYYKRVQRNESPQAQRKKSGESSSIELAERKTPPSGRSADDPEKRVELEILDKNIPVFDLDDLLRASAEVLGKGKLGTTYKAKLESGVVVSVKRVKDMNGLSKKEFVQQMQLLGKLRHENLAQIISFYHSKDEKLIIHEFVPNGNLFDLLHENRGAGRVAMNWSTRLCIIKDVARAMNFLHQHLPSQKVPHANLKSSNVVIHRQSQNYHSKITDFCYFPLLPSRRSAERLAIGRSPEFSQGKKLTHKTDVYCFGILLLEIITGRIPGDEISGENDLSEWVRVVVNNDWSTDILDVEIASAREEHDDMLKLTVLALECTDEAPEKRPKMIDAPRAYHGHEEHNGDHGGDDQGLQGSMDKLIGEDGIAKSHEDANGIATPHADAIKMPFNPWKTPLVPMTRARAKKNSIVGLIGSLSPTREEEKLCEGCRHTHLGVEEDQGDSWYNGRQITRGRSTDLAPMLQTLMQRMDTMNSRRGVEREESKDNIKYKIPKFNERGSPADYLECESKLDMYFDYHPYAESKKVQIAILEFAENALNWWNQLVQLRRRNLERPNETWLELKSLMRKRFVPSFYVNSLYQILQSLRQGTRSVDEYYSEMMLLMSRAEVDEAPQATTARFMAGLNRDIHDIVDDMNLVVIGPNPPLRPAKDQLESPNF</sequence>
<comment type="caution">
    <text evidence="4">The sequence shown here is derived from an EMBL/GenBank/DDBJ whole genome shotgun (WGS) entry which is preliminary data.</text>
</comment>
<evidence type="ECO:0000313" key="4">
    <source>
        <dbReference type="EMBL" id="OMO72760.1"/>
    </source>
</evidence>
<dbReference type="PANTHER" id="PTHR48007">
    <property type="entry name" value="LEUCINE-RICH REPEAT RECEPTOR-LIKE PROTEIN KINASE PXC1"/>
    <property type="match status" value="1"/>
</dbReference>
<dbReference type="STRING" id="210143.A0A1R3HRD4"/>
<dbReference type="Gramene" id="OMO72760">
    <property type="protein sequence ID" value="OMO72760"/>
    <property type="gene ID" value="CCACVL1_17611"/>
</dbReference>
<dbReference type="InterPro" id="IPR005162">
    <property type="entry name" value="Retrotrans_gag_dom"/>
</dbReference>
<reference evidence="4 5" key="1">
    <citation type="submission" date="2013-09" db="EMBL/GenBank/DDBJ databases">
        <title>Corchorus capsularis genome sequencing.</title>
        <authorList>
            <person name="Alam M."/>
            <person name="Haque M.S."/>
            <person name="Islam M.S."/>
            <person name="Emdad E.M."/>
            <person name="Islam M.M."/>
            <person name="Ahmed B."/>
            <person name="Halim A."/>
            <person name="Hossen Q.M.M."/>
            <person name="Hossain M.Z."/>
            <person name="Ahmed R."/>
            <person name="Khan M.M."/>
            <person name="Islam R."/>
            <person name="Rashid M.M."/>
            <person name="Khan S.A."/>
            <person name="Rahman M.S."/>
            <person name="Alam M."/>
        </authorList>
    </citation>
    <scope>NUCLEOTIDE SEQUENCE [LARGE SCALE GENOMIC DNA]</scope>
    <source>
        <strain evidence="5">cv. CVL-1</strain>
        <tissue evidence="4">Whole seedling</tissue>
    </source>
</reference>
<dbReference type="Gene3D" id="1.10.510.10">
    <property type="entry name" value="Transferase(Phosphotransferase) domain 1"/>
    <property type="match status" value="1"/>
</dbReference>
<dbReference type="InterPro" id="IPR000719">
    <property type="entry name" value="Prot_kinase_dom"/>
</dbReference>
<dbReference type="Gene3D" id="3.80.10.10">
    <property type="entry name" value="Ribonuclease Inhibitor"/>
    <property type="match status" value="1"/>
</dbReference>
<dbReference type="Proteomes" id="UP000188268">
    <property type="component" value="Unassembled WGS sequence"/>
</dbReference>
<feature type="domain" description="Protein kinase" evidence="3">
    <location>
        <begin position="305"/>
        <end position="581"/>
    </location>
</feature>
<keyword evidence="2" id="KW-0472">Membrane</keyword>
<keyword evidence="2" id="KW-1133">Transmembrane helix</keyword>
<dbReference type="InterPro" id="IPR046959">
    <property type="entry name" value="PRK1-6/SRF4-like"/>
</dbReference>
<keyword evidence="5" id="KW-1185">Reference proteome</keyword>
<dbReference type="GO" id="GO:0005524">
    <property type="term" value="F:ATP binding"/>
    <property type="evidence" value="ECO:0007669"/>
    <property type="project" value="InterPro"/>
</dbReference>
<dbReference type="Gene3D" id="3.30.200.20">
    <property type="entry name" value="Phosphorylase Kinase, domain 1"/>
    <property type="match status" value="1"/>
</dbReference>
<evidence type="ECO:0000256" key="2">
    <source>
        <dbReference type="SAM" id="Phobius"/>
    </source>
</evidence>
<dbReference type="InterPro" id="IPR011009">
    <property type="entry name" value="Kinase-like_dom_sf"/>
</dbReference>
<dbReference type="SUPFAM" id="SSF56112">
    <property type="entry name" value="Protein kinase-like (PK-like)"/>
    <property type="match status" value="1"/>
</dbReference>
<feature type="transmembrane region" description="Helical" evidence="2">
    <location>
        <begin position="220"/>
        <end position="244"/>
    </location>
</feature>
<protein>
    <recommendedName>
        <fullName evidence="3">Protein kinase domain-containing protein</fullName>
    </recommendedName>
</protein>